<protein>
    <recommendedName>
        <fullName evidence="2">Protein kinase domain-containing protein</fullName>
    </recommendedName>
</protein>
<accession>A0A3B1DF20</accession>
<reference evidence="1" key="1">
    <citation type="submission" date="2018-06" db="EMBL/GenBank/DDBJ databases">
        <authorList>
            <person name="Zhirakovskaya E."/>
        </authorList>
    </citation>
    <scope>NUCLEOTIDE SEQUENCE</scope>
</reference>
<organism evidence="1">
    <name type="scientific">hydrothermal vent metagenome</name>
    <dbReference type="NCBI Taxonomy" id="652676"/>
    <lineage>
        <taxon>unclassified sequences</taxon>
        <taxon>metagenomes</taxon>
        <taxon>ecological metagenomes</taxon>
    </lineage>
</organism>
<sequence>MNNQSNQSLIISEYLRQKDAGQNVDVNALCKKYPEMADELRSYIAGEALFDPVAQPKKDSPASEISTSVSGSVDINAETIAPDASNKTTPDKKNKTLFGRYQIKRELGEGAMGTVYCAYDIQLDCLVA</sequence>
<feature type="non-terminal residue" evidence="1">
    <location>
        <position position="128"/>
    </location>
</feature>
<dbReference type="SUPFAM" id="SSF56112">
    <property type="entry name" value="Protein kinase-like (PK-like)"/>
    <property type="match status" value="1"/>
</dbReference>
<proteinExistence type="predicted"/>
<evidence type="ECO:0000313" key="1">
    <source>
        <dbReference type="EMBL" id="VAX41416.1"/>
    </source>
</evidence>
<dbReference type="EMBL" id="UOGL01000540">
    <property type="protein sequence ID" value="VAX41416.1"/>
    <property type="molecule type" value="Genomic_DNA"/>
</dbReference>
<evidence type="ECO:0008006" key="2">
    <source>
        <dbReference type="Google" id="ProtNLM"/>
    </source>
</evidence>
<gene>
    <name evidence="1" type="ORF">MNBD_PLANCTO02-294</name>
</gene>
<dbReference type="InterPro" id="IPR011009">
    <property type="entry name" value="Kinase-like_dom_sf"/>
</dbReference>
<dbReference type="AlphaFoldDB" id="A0A3B1DF20"/>
<dbReference type="Gene3D" id="3.30.200.20">
    <property type="entry name" value="Phosphorylase Kinase, domain 1"/>
    <property type="match status" value="1"/>
</dbReference>
<name>A0A3B1DF20_9ZZZZ</name>